<evidence type="ECO:0000256" key="2">
    <source>
        <dbReference type="SAM" id="MobiDB-lite"/>
    </source>
</evidence>
<dbReference type="Pfam" id="PF03258">
    <property type="entry name" value="Baculo_FP"/>
    <property type="match status" value="1"/>
</dbReference>
<evidence type="ECO:0008006" key="7">
    <source>
        <dbReference type="Google" id="ProtNLM"/>
    </source>
</evidence>
<keyword evidence="1" id="KW-0175">Coiled coil</keyword>
<dbReference type="Pfam" id="PF25298">
    <property type="entry name" value="Baculo_FP_2nd"/>
    <property type="match status" value="1"/>
</dbReference>
<evidence type="ECO:0000259" key="4">
    <source>
        <dbReference type="Pfam" id="PF25298"/>
    </source>
</evidence>
<dbReference type="InterPro" id="IPR057251">
    <property type="entry name" value="FP_C"/>
</dbReference>
<sequence length="303" mass="33763">MQTGLRGSGPLNLEPSRAATISESSTGFITQRQAHPFGARAEACGVAEASAEVRGPSLIERGSGHGLAKRWEGVLAIEDFKREMRAEIRTMNQSITFCSSTADDFKSALAELKTLTAEVKRTREDCAILRQENKDLTERLDKAESKILELEQYSRLNNVEIKGLPLTVKDRAAEMALKIAQTIKIPLDLADIDIAHSVKTKNSNDANLIIRFTTRTKRNHFLEAAKKANLSTSDIDFTGPKQRIYVNEHLTPHNKRLLGAAIAKKRETSWKYVWTKNGSILARKTETSDVIRINCQADLSRMT</sequence>
<evidence type="ECO:0000259" key="3">
    <source>
        <dbReference type="Pfam" id="PF03258"/>
    </source>
</evidence>
<evidence type="ECO:0000313" key="6">
    <source>
        <dbReference type="Proteomes" id="UP000821866"/>
    </source>
</evidence>
<protein>
    <recommendedName>
        <fullName evidence="7">Zinc finger DNA binding protein</fullName>
    </recommendedName>
</protein>
<dbReference type="InterPro" id="IPR004941">
    <property type="entry name" value="FP_N"/>
</dbReference>
<feature type="region of interest" description="Disordered" evidence="2">
    <location>
        <begin position="1"/>
        <end position="22"/>
    </location>
</feature>
<feature type="domain" description="FP protein C-terminal" evidence="4">
    <location>
        <begin position="251"/>
        <end position="302"/>
    </location>
</feature>
<keyword evidence="6" id="KW-1185">Reference proteome</keyword>
<gene>
    <name evidence="5" type="ORF">HPB51_019219</name>
</gene>
<comment type="caution">
    <text evidence="5">The sequence shown here is derived from an EMBL/GenBank/DDBJ whole genome shotgun (WGS) entry which is preliminary data.</text>
</comment>
<dbReference type="AlphaFoldDB" id="A0A9J6DBC0"/>
<dbReference type="Proteomes" id="UP000821866">
    <property type="component" value="Chromosome 8"/>
</dbReference>
<feature type="coiled-coil region" evidence="1">
    <location>
        <begin position="105"/>
        <end position="153"/>
    </location>
</feature>
<evidence type="ECO:0000313" key="5">
    <source>
        <dbReference type="EMBL" id="KAH8019352.1"/>
    </source>
</evidence>
<evidence type="ECO:0000256" key="1">
    <source>
        <dbReference type="SAM" id="Coils"/>
    </source>
</evidence>
<proteinExistence type="predicted"/>
<accession>A0A9J6DBC0</accession>
<reference evidence="5" key="1">
    <citation type="journal article" date="2020" name="Cell">
        <title>Large-Scale Comparative Analyses of Tick Genomes Elucidate Their Genetic Diversity and Vector Capacities.</title>
        <authorList>
            <consortium name="Tick Genome and Microbiome Consortium (TIGMIC)"/>
            <person name="Jia N."/>
            <person name="Wang J."/>
            <person name="Shi W."/>
            <person name="Du L."/>
            <person name="Sun Y."/>
            <person name="Zhan W."/>
            <person name="Jiang J.F."/>
            <person name="Wang Q."/>
            <person name="Zhang B."/>
            <person name="Ji P."/>
            <person name="Bell-Sakyi L."/>
            <person name="Cui X.M."/>
            <person name="Yuan T.T."/>
            <person name="Jiang B.G."/>
            <person name="Yang W.F."/>
            <person name="Lam T.T."/>
            <person name="Chang Q.C."/>
            <person name="Ding S.J."/>
            <person name="Wang X.J."/>
            <person name="Zhu J.G."/>
            <person name="Ruan X.D."/>
            <person name="Zhao L."/>
            <person name="Wei J.T."/>
            <person name="Ye R.Z."/>
            <person name="Que T.C."/>
            <person name="Du C.H."/>
            <person name="Zhou Y.H."/>
            <person name="Cheng J.X."/>
            <person name="Dai P.F."/>
            <person name="Guo W.B."/>
            <person name="Han X.H."/>
            <person name="Huang E.J."/>
            <person name="Li L.F."/>
            <person name="Wei W."/>
            <person name="Gao Y.C."/>
            <person name="Liu J.Z."/>
            <person name="Shao H.Z."/>
            <person name="Wang X."/>
            <person name="Wang C.C."/>
            <person name="Yang T.C."/>
            <person name="Huo Q.B."/>
            <person name="Li W."/>
            <person name="Chen H.Y."/>
            <person name="Chen S.E."/>
            <person name="Zhou L.G."/>
            <person name="Ni X.B."/>
            <person name="Tian J.H."/>
            <person name="Sheng Y."/>
            <person name="Liu T."/>
            <person name="Pan Y.S."/>
            <person name="Xia L.Y."/>
            <person name="Li J."/>
            <person name="Zhao F."/>
            <person name="Cao W.C."/>
        </authorList>
    </citation>
    <scope>NUCLEOTIDE SEQUENCE</scope>
    <source>
        <strain evidence="5">Rmic-2018</strain>
    </source>
</reference>
<organism evidence="5 6">
    <name type="scientific">Rhipicephalus microplus</name>
    <name type="common">Cattle tick</name>
    <name type="synonym">Boophilus microplus</name>
    <dbReference type="NCBI Taxonomy" id="6941"/>
    <lineage>
        <taxon>Eukaryota</taxon>
        <taxon>Metazoa</taxon>
        <taxon>Ecdysozoa</taxon>
        <taxon>Arthropoda</taxon>
        <taxon>Chelicerata</taxon>
        <taxon>Arachnida</taxon>
        <taxon>Acari</taxon>
        <taxon>Parasitiformes</taxon>
        <taxon>Ixodida</taxon>
        <taxon>Ixodoidea</taxon>
        <taxon>Ixodidae</taxon>
        <taxon>Rhipicephalinae</taxon>
        <taxon>Rhipicephalus</taxon>
        <taxon>Boophilus</taxon>
    </lineage>
</organism>
<feature type="domain" description="FP protein N-terminal" evidence="3">
    <location>
        <begin position="157"/>
        <end position="246"/>
    </location>
</feature>
<dbReference type="VEuPathDB" id="VectorBase:LOC119182907"/>
<dbReference type="EMBL" id="JABSTU010000010">
    <property type="protein sequence ID" value="KAH8019352.1"/>
    <property type="molecule type" value="Genomic_DNA"/>
</dbReference>
<reference evidence="5" key="2">
    <citation type="submission" date="2021-09" db="EMBL/GenBank/DDBJ databases">
        <authorList>
            <person name="Jia N."/>
            <person name="Wang J."/>
            <person name="Shi W."/>
            <person name="Du L."/>
            <person name="Sun Y."/>
            <person name="Zhan W."/>
            <person name="Jiang J."/>
            <person name="Wang Q."/>
            <person name="Zhang B."/>
            <person name="Ji P."/>
            <person name="Sakyi L.B."/>
            <person name="Cui X."/>
            <person name="Yuan T."/>
            <person name="Jiang B."/>
            <person name="Yang W."/>
            <person name="Lam T.T.-Y."/>
            <person name="Chang Q."/>
            <person name="Ding S."/>
            <person name="Wang X."/>
            <person name="Zhu J."/>
            <person name="Ruan X."/>
            <person name="Zhao L."/>
            <person name="Wei J."/>
            <person name="Que T."/>
            <person name="Du C."/>
            <person name="Cheng J."/>
            <person name="Dai P."/>
            <person name="Han X."/>
            <person name="Huang E."/>
            <person name="Gao Y."/>
            <person name="Liu J."/>
            <person name="Shao H."/>
            <person name="Ye R."/>
            <person name="Li L."/>
            <person name="Wei W."/>
            <person name="Wang X."/>
            <person name="Wang C."/>
            <person name="Huo Q."/>
            <person name="Li W."/>
            <person name="Guo W."/>
            <person name="Chen H."/>
            <person name="Chen S."/>
            <person name="Zhou L."/>
            <person name="Zhou L."/>
            <person name="Ni X."/>
            <person name="Tian J."/>
            <person name="Zhou Y."/>
            <person name="Sheng Y."/>
            <person name="Liu T."/>
            <person name="Pan Y."/>
            <person name="Xia L."/>
            <person name="Li J."/>
            <person name="Zhao F."/>
            <person name="Cao W."/>
        </authorList>
    </citation>
    <scope>NUCLEOTIDE SEQUENCE</scope>
    <source>
        <strain evidence="5">Rmic-2018</strain>
        <tissue evidence="5">Larvae</tissue>
    </source>
</reference>
<name>A0A9J6DBC0_RHIMP</name>